<organism evidence="1">
    <name type="scientific">Brachypodium distachyon</name>
    <name type="common">Purple false brome</name>
    <name type="synonym">Trachynia distachya</name>
    <dbReference type="NCBI Taxonomy" id="15368"/>
    <lineage>
        <taxon>Eukaryota</taxon>
        <taxon>Viridiplantae</taxon>
        <taxon>Streptophyta</taxon>
        <taxon>Embryophyta</taxon>
        <taxon>Tracheophyta</taxon>
        <taxon>Spermatophyta</taxon>
        <taxon>Magnoliopsida</taxon>
        <taxon>Liliopsida</taxon>
        <taxon>Poales</taxon>
        <taxon>Poaceae</taxon>
        <taxon>BOP clade</taxon>
        <taxon>Pooideae</taxon>
        <taxon>Stipodae</taxon>
        <taxon>Brachypodieae</taxon>
        <taxon>Brachypodium</taxon>
    </lineage>
</organism>
<gene>
    <name evidence="1" type="ORF">BRADI_4g17192v3</name>
</gene>
<reference evidence="1 2" key="1">
    <citation type="journal article" date="2010" name="Nature">
        <title>Genome sequencing and analysis of the model grass Brachypodium distachyon.</title>
        <authorList>
            <consortium name="International Brachypodium Initiative"/>
        </authorList>
    </citation>
    <scope>NUCLEOTIDE SEQUENCE [LARGE SCALE GENOMIC DNA]</scope>
    <source>
        <strain evidence="1 2">Bd21</strain>
    </source>
</reference>
<reference evidence="2" key="3">
    <citation type="submission" date="2018-08" db="UniProtKB">
        <authorList>
            <consortium name="EnsemblPlants"/>
        </authorList>
    </citation>
    <scope>IDENTIFICATION</scope>
    <source>
        <strain evidence="2">cv. Bd21</strain>
    </source>
</reference>
<dbReference type="InParanoid" id="A0A0Q3IPZ1"/>
<proteinExistence type="predicted"/>
<dbReference type="STRING" id="15368.A0A0Q3IPZ1"/>
<accession>A0A0Q3IPZ1</accession>
<dbReference type="PANTHER" id="PTHR10492">
    <property type="match status" value="1"/>
</dbReference>
<reference evidence="1" key="2">
    <citation type="submission" date="2017-06" db="EMBL/GenBank/DDBJ databases">
        <title>WGS assembly of Brachypodium distachyon.</title>
        <authorList>
            <consortium name="The International Brachypodium Initiative"/>
            <person name="Lucas S."/>
            <person name="Harmon-Smith M."/>
            <person name="Lail K."/>
            <person name="Tice H."/>
            <person name="Grimwood J."/>
            <person name="Bruce D."/>
            <person name="Barry K."/>
            <person name="Shu S."/>
            <person name="Lindquist E."/>
            <person name="Wang M."/>
            <person name="Pitluck S."/>
            <person name="Vogel J.P."/>
            <person name="Garvin D.F."/>
            <person name="Mockler T.C."/>
            <person name="Schmutz J."/>
            <person name="Rokhsar D."/>
            <person name="Bevan M.W."/>
        </authorList>
    </citation>
    <scope>NUCLEOTIDE SEQUENCE</scope>
    <source>
        <strain evidence="1">Bd21</strain>
    </source>
</reference>
<evidence type="ECO:0000313" key="3">
    <source>
        <dbReference type="Proteomes" id="UP000008810"/>
    </source>
</evidence>
<evidence type="ECO:0000313" key="2">
    <source>
        <dbReference type="EnsemblPlants" id="KQJ88344"/>
    </source>
</evidence>
<dbReference type="AlphaFoldDB" id="A0A0Q3IPZ1"/>
<dbReference type="Proteomes" id="UP000008810">
    <property type="component" value="Chromosome 4"/>
</dbReference>
<name>A0A0Q3IPZ1_BRADI</name>
<dbReference type="EnsemblPlants" id="KQJ88344">
    <property type="protein sequence ID" value="KQJ88344"/>
    <property type="gene ID" value="BRADI_4g17192v3"/>
</dbReference>
<dbReference type="PANTHER" id="PTHR10492:SF90">
    <property type="entry name" value="ATP-DEPENDENT DNA HELICASE"/>
    <property type="match status" value="1"/>
</dbReference>
<dbReference type="Gramene" id="KQJ88344">
    <property type="protein sequence ID" value="KQJ88344"/>
    <property type="gene ID" value="BRADI_4g17192v3"/>
</dbReference>
<sequence length="170" mass="19810">MILHLETVCASESIQGLALNHRDRTRVRGRLLHNHHWRCPYIEFPEHWTWHSNKDTKYWDVRKGSERKIGRVANVCPAQGELFYLRMLLYVVKGSKSFAEIRTIGNHECPTYRAACESLGLLGDDQEWSRALTDAAPWATAPQLRQRFVTMLLFCELQIQRGFSMNMSHP</sequence>
<dbReference type="EMBL" id="CM000883">
    <property type="protein sequence ID" value="KQJ88344.2"/>
    <property type="molecule type" value="Genomic_DNA"/>
</dbReference>
<evidence type="ECO:0000313" key="1">
    <source>
        <dbReference type="EMBL" id="KQJ88344.2"/>
    </source>
</evidence>
<dbReference type="OrthoDB" id="677382at2759"/>
<keyword evidence="3" id="KW-1185">Reference proteome</keyword>
<protein>
    <submittedName>
        <fullName evidence="1 2">Uncharacterized protein</fullName>
    </submittedName>
</protein>